<dbReference type="OrthoDB" id="5186521at2"/>
<accession>A0A2U1FPT4</accession>
<keyword evidence="3" id="KW-1185">Reference proteome</keyword>
<reference evidence="2 3" key="1">
    <citation type="submission" date="2018-04" db="EMBL/GenBank/DDBJ databases">
        <title>Genomic Encyclopedia of Type Strains, Phase IV (KMG-IV): sequencing the most valuable type-strain genomes for metagenomic binning, comparative biology and taxonomic classification.</title>
        <authorList>
            <person name="Goeker M."/>
        </authorList>
    </citation>
    <scope>NUCLEOTIDE SEQUENCE [LARGE SCALE GENOMIC DNA]</scope>
    <source>
        <strain evidence="2 3">DSM 45771</strain>
    </source>
</reference>
<proteinExistence type="predicted"/>
<organism evidence="2 3">
    <name type="scientific">Actinomycetospora cinnamomea</name>
    <dbReference type="NCBI Taxonomy" id="663609"/>
    <lineage>
        <taxon>Bacteria</taxon>
        <taxon>Bacillati</taxon>
        <taxon>Actinomycetota</taxon>
        <taxon>Actinomycetes</taxon>
        <taxon>Pseudonocardiales</taxon>
        <taxon>Pseudonocardiaceae</taxon>
        <taxon>Actinomycetospora</taxon>
    </lineage>
</organism>
<comment type="caution">
    <text evidence="2">The sequence shown here is derived from an EMBL/GenBank/DDBJ whole genome shotgun (WGS) entry which is preliminary data.</text>
</comment>
<dbReference type="EMBL" id="QEKW01000001">
    <property type="protein sequence ID" value="PVZ14205.1"/>
    <property type="molecule type" value="Genomic_DNA"/>
</dbReference>
<evidence type="ECO:0000313" key="3">
    <source>
        <dbReference type="Proteomes" id="UP000245639"/>
    </source>
</evidence>
<dbReference type="AlphaFoldDB" id="A0A2U1FPT4"/>
<evidence type="ECO:0000313" key="2">
    <source>
        <dbReference type="EMBL" id="PVZ14205.1"/>
    </source>
</evidence>
<name>A0A2U1FPT4_9PSEU</name>
<keyword evidence="1" id="KW-0472">Membrane</keyword>
<feature type="transmembrane region" description="Helical" evidence="1">
    <location>
        <begin position="66"/>
        <end position="87"/>
    </location>
</feature>
<gene>
    <name evidence="2" type="ORF">C8D89_10169</name>
</gene>
<dbReference type="Proteomes" id="UP000245639">
    <property type="component" value="Unassembled WGS sequence"/>
</dbReference>
<sequence length="201" mass="21525">MSRRSRAAVARSAGGDRTLTVVLGLVLVAAAVLALLVGYGVFGVFRAQRPLIDPLLVEWVTAHTGATRWIAVGIGVVLFLLGLWWTLRSLRPEPRPDVSLSEVPGERLTVEHSAICDAVRADAETIDGVSRARVRLVGGPQRPALRIALTLVEGTDVRDVWADLDGRVLARAREAFSVSALPTAVRLELDATSAPTPARVE</sequence>
<keyword evidence="1" id="KW-0812">Transmembrane</keyword>
<evidence type="ECO:0000256" key="1">
    <source>
        <dbReference type="SAM" id="Phobius"/>
    </source>
</evidence>
<feature type="transmembrane region" description="Helical" evidence="1">
    <location>
        <begin position="21"/>
        <end position="46"/>
    </location>
</feature>
<protein>
    <submittedName>
        <fullName evidence="2">Uncharacterized protein</fullName>
    </submittedName>
</protein>
<dbReference type="RefSeq" id="WP_116706109.1">
    <property type="nucleotide sequence ID" value="NZ_QEKW01000001.1"/>
</dbReference>
<keyword evidence="1" id="KW-1133">Transmembrane helix</keyword>